<dbReference type="PROSITE" id="PS50048">
    <property type="entry name" value="ZN2_CY6_FUNGAL_2"/>
    <property type="match status" value="2"/>
</dbReference>
<organism evidence="6 7">
    <name type="scientific">Aspergillus fijiensis CBS 313.89</name>
    <dbReference type="NCBI Taxonomy" id="1448319"/>
    <lineage>
        <taxon>Eukaryota</taxon>
        <taxon>Fungi</taxon>
        <taxon>Dikarya</taxon>
        <taxon>Ascomycota</taxon>
        <taxon>Pezizomycotina</taxon>
        <taxon>Eurotiomycetes</taxon>
        <taxon>Eurotiomycetidae</taxon>
        <taxon>Eurotiales</taxon>
        <taxon>Aspergillaceae</taxon>
        <taxon>Aspergillus</taxon>
    </lineage>
</organism>
<evidence type="ECO:0000259" key="5">
    <source>
        <dbReference type="PROSITE" id="PS50048"/>
    </source>
</evidence>
<keyword evidence="7" id="KW-1185">Reference proteome</keyword>
<dbReference type="GO" id="GO:0003677">
    <property type="term" value="F:DNA binding"/>
    <property type="evidence" value="ECO:0007669"/>
    <property type="project" value="UniProtKB-KW"/>
</dbReference>
<keyword evidence="3" id="KW-0804">Transcription</keyword>
<dbReference type="AlphaFoldDB" id="A0A8G1RR07"/>
<dbReference type="InterPro" id="IPR001138">
    <property type="entry name" value="Zn2Cys6_DnaBD"/>
</dbReference>
<dbReference type="VEuPathDB" id="FungiDB:BO72DRAFT_377217"/>
<name>A0A8G1RR07_9EURO</name>
<evidence type="ECO:0000313" key="7">
    <source>
        <dbReference type="Proteomes" id="UP000249789"/>
    </source>
</evidence>
<evidence type="ECO:0000256" key="4">
    <source>
        <dbReference type="ARBA" id="ARBA00023242"/>
    </source>
</evidence>
<evidence type="ECO:0000256" key="3">
    <source>
        <dbReference type="ARBA" id="ARBA00023163"/>
    </source>
</evidence>
<evidence type="ECO:0000256" key="1">
    <source>
        <dbReference type="ARBA" id="ARBA00023015"/>
    </source>
</evidence>
<dbReference type="CDD" id="cd00067">
    <property type="entry name" value="GAL4"/>
    <property type="match status" value="2"/>
</dbReference>
<gene>
    <name evidence="6" type="ORF">BO72DRAFT_377217</name>
</gene>
<protein>
    <recommendedName>
        <fullName evidence="5">Zn(2)-C6 fungal-type domain-containing protein</fullName>
    </recommendedName>
</protein>
<dbReference type="RefSeq" id="XP_040801704.1">
    <property type="nucleotide sequence ID" value="XM_040941251.1"/>
</dbReference>
<feature type="domain" description="Zn(2)-C6 fungal-type" evidence="5">
    <location>
        <begin position="504"/>
        <end position="533"/>
    </location>
</feature>
<evidence type="ECO:0000256" key="2">
    <source>
        <dbReference type="ARBA" id="ARBA00023125"/>
    </source>
</evidence>
<keyword evidence="2" id="KW-0238">DNA-binding</keyword>
<dbReference type="EMBL" id="KZ824641">
    <property type="protein sequence ID" value="RAK77694.1"/>
    <property type="molecule type" value="Genomic_DNA"/>
</dbReference>
<dbReference type="InterPro" id="IPR021858">
    <property type="entry name" value="Fun_TF"/>
</dbReference>
<dbReference type="GeneID" id="63858584"/>
<dbReference type="InterPro" id="IPR036864">
    <property type="entry name" value="Zn2-C6_fun-type_DNA-bd_sf"/>
</dbReference>
<dbReference type="Gene3D" id="4.10.240.10">
    <property type="entry name" value="Zn(2)-C6 fungal-type DNA-binding domain"/>
    <property type="match status" value="2"/>
</dbReference>
<dbReference type="Pfam" id="PF11951">
    <property type="entry name" value="Fungal_trans_2"/>
    <property type="match status" value="1"/>
</dbReference>
<dbReference type="PANTHER" id="PTHR37540">
    <property type="entry name" value="TRANSCRIPTION FACTOR (ACR-2), PUTATIVE-RELATED-RELATED"/>
    <property type="match status" value="1"/>
</dbReference>
<dbReference type="OrthoDB" id="3469466at2759"/>
<dbReference type="SUPFAM" id="SSF57701">
    <property type="entry name" value="Zn2/Cys6 DNA-binding domain"/>
    <property type="match status" value="2"/>
</dbReference>
<keyword evidence="4" id="KW-0539">Nucleus</keyword>
<dbReference type="GO" id="GO:0008270">
    <property type="term" value="F:zinc ion binding"/>
    <property type="evidence" value="ECO:0007669"/>
    <property type="project" value="InterPro"/>
</dbReference>
<evidence type="ECO:0000313" key="6">
    <source>
        <dbReference type="EMBL" id="RAK77694.1"/>
    </source>
</evidence>
<dbReference type="GO" id="GO:0000981">
    <property type="term" value="F:DNA-binding transcription factor activity, RNA polymerase II-specific"/>
    <property type="evidence" value="ECO:0007669"/>
    <property type="project" value="InterPro"/>
</dbReference>
<dbReference type="PROSITE" id="PS00463">
    <property type="entry name" value="ZN2_CY6_FUNGAL_1"/>
    <property type="match status" value="1"/>
</dbReference>
<reference evidence="6 7" key="1">
    <citation type="submission" date="2018-02" db="EMBL/GenBank/DDBJ databases">
        <title>The genomes of Aspergillus section Nigri reveals drivers in fungal speciation.</title>
        <authorList>
            <consortium name="DOE Joint Genome Institute"/>
            <person name="Vesth T.C."/>
            <person name="Nybo J."/>
            <person name="Theobald S."/>
            <person name="Brandl J."/>
            <person name="Frisvad J.C."/>
            <person name="Nielsen K.F."/>
            <person name="Lyhne E.K."/>
            <person name="Kogle M.E."/>
            <person name="Kuo A."/>
            <person name="Riley R."/>
            <person name="Clum A."/>
            <person name="Nolan M."/>
            <person name="Lipzen A."/>
            <person name="Salamov A."/>
            <person name="Henrissat B."/>
            <person name="Wiebenga A."/>
            <person name="De vries R.P."/>
            <person name="Grigoriev I.V."/>
            <person name="Mortensen U.H."/>
            <person name="Andersen M.R."/>
            <person name="Baker S.E."/>
        </authorList>
    </citation>
    <scope>NUCLEOTIDE SEQUENCE [LARGE SCALE GENOMIC DNA]</scope>
    <source>
        <strain evidence="6 7">CBS 313.89</strain>
    </source>
</reference>
<sequence>MGAATGSEIDPFRTYPSTLPSDIVSNCLQYRLSIMTPRMIPSSGAKNPYLDAWLPVSLENPALFNALLFSAVTHRLTHCLVNQKSTPTSMVLENKQLLMLCQQEAATRANKALQHAATAVTDASILAVLMLTEAVDHAFQDRDWTGSSPFNSPLQGLQWLNIHGARVPHMSHQAGLCKLVALKGGLQRIRIPGASLAIFYRTLVNSTLTLTKPQIPFYSNRGHDNPDWRFHFSSSGGWWDHGVQKFQNAGLPFALACVLQGFVMYCSMVHAYVNGDNAPHDTSLLCDIRNLVHFHVMSLPTGAECDDREWYPGYEACRLGLLIFSVGVIFPIPPVGSPLPRLAGLLRRELSEEPLFDNYTLDADNGLLVWLLTIGGIAAQHTIERSWFAQKLATVVSLASIPSWRSLRALLKAFPWLDCACDHAGERLWEEAQRSTSPPSLTDAPGTHRYTTRLQPCLHCRRRRVKCDKQQPCQNCVKHNHTCEYTTSTLEEQVETSTTGMTHACGVCRQRKVRCDGQRPCKGCQKLQISCSR</sequence>
<proteinExistence type="predicted"/>
<dbReference type="PANTHER" id="PTHR37540:SF5">
    <property type="entry name" value="TRANSCRIPTION FACTOR DOMAIN-CONTAINING PROTEIN"/>
    <property type="match status" value="1"/>
</dbReference>
<dbReference type="Pfam" id="PF00172">
    <property type="entry name" value="Zn_clus"/>
    <property type="match status" value="2"/>
</dbReference>
<dbReference type="SMART" id="SM00066">
    <property type="entry name" value="GAL4"/>
    <property type="match status" value="2"/>
</dbReference>
<keyword evidence="1" id="KW-0805">Transcription regulation</keyword>
<feature type="domain" description="Zn(2)-C6 fungal-type" evidence="5">
    <location>
        <begin position="456"/>
        <end position="485"/>
    </location>
</feature>
<accession>A0A8G1RR07</accession>
<dbReference type="Proteomes" id="UP000249789">
    <property type="component" value="Unassembled WGS sequence"/>
</dbReference>